<name>B9BVZ1_9BURK</name>
<evidence type="ECO:0000313" key="1">
    <source>
        <dbReference type="EMBL" id="EEE05163.1"/>
    </source>
</evidence>
<sequence>MPLKSLACSISRRSLKRMILNRRFAIHRNSSKSIRIMRRQCVGKRAMASEGDV</sequence>
<dbReference type="AlphaFoldDB" id="B9BVZ1"/>
<reference evidence="1 2" key="1">
    <citation type="journal article" date="2012" name="J. Bacteriol.">
        <title>Draft Genome Sequence Determination for Cystic Fibrosis and Chronic Granulomatous Disease Burkholderia multivorans Isolates.</title>
        <authorList>
            <person name="Varga J.J."/>
            <person name="Losada L."/>
            <person name="Zelazny A.M."/>
            <person name="Brinkac L."/>
            <person name="Harkins D."/>
            <person name="Radune D."/>
            <person name="Hostetler J."/>
            <person name="Sampaio E.P."/>
            <person name="Ronning C.M."/>
            <person name="Nierman W.C."/>
            <person name="Greenberg D.E."/>
            <person name="Holland S.M."/>
            <person name="Goldberg J.B."/>
        </authorList>
    </citation>
    <scope>NUCLEOTIDE SEQUENCE [LARGE SCALE GENOMIC DNA]</scope>
    <source>
        <strain evidence="1 2">CGD2</strain>
    </source>
</reference>
<accession>B9BVZ1</accession>
<proteinExistence type="predicted"/>
<evidence type="ECO:0000313" key="2">
    <source>
        <dbReference type="Proteomes" id="UP000004535"/>
    </source>
</evidence>
<organism evidence="1 2">
    <name type="scientific">Burkholderia multivorans CGD2</name>
    <dbReference type="NCBI Taxonomy" id="513052"/>
    <lineage>
        <taxon>Bacteria</taxon>
        <taxon>Pseudomonadati</taxon>
        <taxon>Pseudomonadota</taxon>
        <taxon>Betaproteobacteria</taxon>
        <taxon>Burkholderiales</taxon>
        <taxon>Burkholderiaceae</taxon>
        <taxon>Burkholderia</taxon>
        <taxon>Burkholderia cepacia complex</taxon>
    </lineage>
</organism>
<dbReference type="EMBL" id="ACFC01000011">
    <property type="protein sequence ID" value="EEE05163.1"/>
    <property type="molecule type" value="Genomic_DNA"/>
</dbReference>
<comment type="caution">
    <text evidence="1">The sequence shown here is derived from an EMBL/GenBank/DDBJ whole genome shotgun (WGS) entry which is preliminary data.</text>
</comment>
<dbReference type="Proteomes" id="UP000004535">
    <property type="component" value="Unassembled WGS sequence"/>
</dbReference>
<protein>
    <submittedName>
        <fullName evidence="1">Uncharacterized protein</fullName>
    </submittedName>
</protein>
<gene>
    <name evidence="1" type="ORF">BURMUCGD2_0459</name>
</gene>